<dbReference type="EMBL" id="BKCJ010961148">
    <property type="protein sequence ID" value="GFC54426.1"/>
    <property type="molecule type" value="Genomic_DNA"/>
</dbReference>
<organism evidence="1">
    <name type="scientific">Tanacetum cinerariifolium</name>
    <name type="common">Dalmatian daisy</name>
    <name type="synonym">Chrysanthemum cinerariifolium</name>
    <dbReference type="NCBI Taxonomy" id="118510"/>
    <lineage>
        <taxon>Eukaryota</taxon>
        <taxon>Viridiplantae</taxon>
        <taxon>Streptophyta</taxon>
        <taxon>Embryophyta</taxon>
        <taxon>Tracheophyta</taxon>
        <taxon>Spermatophyta</taxon>
        <taxon>Magnoliopsida</taxon>
        <taxon>eudicotyledons</taxon>
        <taxon>Gunneridae</taxon>
        <taxon>Pentapetalae</taxon>
        <taxon>asterids</taxon>
        <taxon>campanulids</taxon>
        <taxon>Asterales</taxon>
        <taxon>Asteraceae</taxon>
        <taxon>Asteroideae</taxon>
        <taxon>Anthemideae</taxon>
        <taxon>Anthemidinae</taxon>
        <taxon>Tanacetum</taxon>
    </lineage>
</organism>
<evidence type="ECO:0000313" key="1">
    <source>
        <dbReference type="EMBL" id="GFC54426.1"/>
    </source>
</evidence>
<sequence length="204" mass="22952">MEIDSHSFNAESDLIGSIPNHDSSITISSKIDSLFDEFAGELTLLKSIPPGIDEIDCHPEKETRFAKRLLYDNSSPRPPEEIFYDNSDADIESFSPSPILIKDSDSRMEEIDLPFNPDDPMPPALRMMIMTLAGIFRSLKNCLTIIPFHSLPMSPTILIFPYLIVLLQNHQMEKSPDLFSYLGLEAFQPSAECPMIINGKNIPH</sequence>
<dbReference type="AlphaFoldDB" id="A0A699PYS4"/>
<accession>A0A699PYS4</accession>
<gene>
    <name evidence="1" type="ORF">Tci_826396</name>
</gene>
<protein>
    <submittedName>
        <fullName evidence="1">Uncharacterized protein</fullName>
    </submittedName>
</protein>
<reference evidence="1" key="1">
    <citation type="journal article" date="2019" name="Sci. Rep.">
        <title>Draft genome of Tanacetum cinerariifolium, the natural source of mosquito coil.</title>
        <authorList>
            <person name="Yamashiro T."/>
            <person name="Shiraishi A."/>
            <person name="Satake H."/>
            <person name="Nakayama K."/>
        </authorList>
    </citation>
    <scope>NUCLEOTIDE SEQUENCE</scope>
</reference>
<comment type="caution">
    <text evidence="1">The sequence shown here is derived from an EMBL/GenBank/DDBJ whole genome shotgun (WGS) entry which is preliminary data.</text>
</comment>
<proteinExistence type="predicted"/>
<feature type="non-terminal residue" evidence="1">
    <location>
        <position position="204"/>
    </location>
</feature>
<name>A0A699PYS4_TANCI</name>